<evidence type="ECO:0000313" key="2">
    <source>
        <dbReference type="Proteomes" id="UP000886501"/>
    </source>
</evidence>
<dbReference type="Proteomes" id="UP000886501">
    <property type="component" value="Unassembled WGS sequence"/>
</dbReference>
<dbReference type="EMBL" id="MU117973">
    <property type="protein sequence ID" value="KAF9651715.1"/>
    <property type="molecule type" value="Genomic_DNA"/>
</dbReference>
<accession>A0ACB6ZPM6</accession>
<reference evidence="1" key="1">
    <citation type="submission" date="2019-10" db="EMBL/GenBank/DDBJ databases">
        <authorList>
            <consortium name="DOE Joint Genome Institute"/>
            <person name="Kuo A."/>
            <person name="Miyauchi S."/>
            <person name="Kiss E."/>
            <person name="Drula E."/>
            <person name="Kohler A."/>
            <person name="Sanchez-Garcia M."/>
            <person name="Andreopoulos B."/>
            <person name="Barry K.W."/>
            <person name="Bonito G."/>
            <person name="Buee M."/>
            <person name="Carver A."/>
            <person name="Chen C."/>
            <person name="Cichocki N."/>
            <person name="Clum A."/>
            <person name="Culley D."/>
            <person name="Crous P.W."/>
            <person name="Fauchery L."/>
            <person name="Girlanda M."/>
            <person name="Hayes R."/>
            <person name="Keri Z."/>
            <person name="Labutti K."/>
            <person name="Lipzen A."/>
            <person name="Lombard V."/>
            <person name="Magnuson J."/>
            <person name="Maillard F."/>
            <person name="Morin E."/>
            <person name="Murat C."/>
            <person name="Nolan M."/>
            <person name="Ohm R."/>
            <person name="Pangilinan J."/>
            <person name="Pereira M."/>
            <person name="Perotto S."/>
            <person name="Peter M."/>
            <person name="Riley R."/>
            <person name="Sitrit Y."/>
            <person name="Stielow B."/>
            <person name="Szollosi G."/>
            <person name="Zifcakova L."/>
            <person name="Stursova M."/>
            <person name="Spatafora J.W."/>
            <person name="Tedersoo L."/>
            <person name="Vaario L.-M."/>
            <person name="Yamada A."/>
            <person name="Yan M."/>
            <person name="Wang P."/>
            <person name="Xu J."/>
            <person name="Bruns T."/>
            <person name="Baldrian P."/>
            <person name="Vilgalys R."/>
            <person name="Henrissat B."/>
            <person name="Grigoriev I.V."/>
            <person name="Hibbett D."/>
            <person name="Nagy L.G."/>
            <person name="Martin F.M."/>
        </authorList>
    </citation>
    <scope>NUCLEOTIDE SEQUENCE</scope>
    <source>
        <strain evidence="1">P2</strain>
    </source>
</reference>
<proteinExistence type="predicted"/>
<comment type="caution">
    <text evidence="1">The sequence shown here is derived from an EMBL/GenBank/DDBJ whole genome shotgun (WGS) entry which is preliminary data.</text>
</comment>
<name>A0ACB6ZPM6_THEGA</name>
<keyword evidence="2" id="KW-1185">Reference proteome</keyword>
<gene>
    <name evidence="1" type="ORF">BDM02DRAFT_3110160</name>
</gene>
<reference evidence="1" key="2">
    <citation type="journal article" date="2020" name="Nat. Commun.">
        <title>Large-scale genome sequencing of mycorrhizal fungi provides insights into the early evolution of symbiotic traits.</title>
        <authorList>
            <person name="Miyauchi S."/>
            <person name="Kiss E."/>
            <person name="Kuo A."/>
            <person name="Drula E."/>
            <person name="Kohler A."/>
            <person name="Sanchez-Garcia M."/>
            <person name="Morin E."/>
            <person name="Andreopoulos B."/>
            <person name="Barry K.W."/>
            <person name="Bonito G."/>
            <person name="Buee M."/>
            <person name="Carver A."/>
            <person name="Chen C."/>
            <person name="Cichocki N."/>
            <person name="Clum A."/>
            <person name="Culley D."/>
            <person name="Crous P.W."/>
            <person name="Fauchery L."/>
            <person name="Girlanda M."/>
            <person name="Hayes R.D."/>
            <person name="Keri Z."/>
            <person name="LaButti K."/>
            <person name="Lipzen A."/>
            <person name="Lombard V."/>
            <person name="Magnuson J."/>
            <person name="Maillard F."/>
            <person name="Murat C."/>
            <person name="Nolan M."/>
            <person name="Ohm R.A."/>
            <person name="Pangilinan J."/>
            <person name="Pereira M.F."/>
            <person name="Perotto S."/>
            <person name="Peter M."/>
            <person name="Pfister S."/>
            <person name="Riley R."/>
            <person name="Sitrit Y."/>
            <person name="Stielow J.B."/>
            <person name="Szollosi G."/>
            <person name="Zifcakova L."/>
            <person name="Stursova M."/>
            <person name="Spatafora J.W."/>
            <person name="Tedersoo L."/>
            <person name="Vaario L.M."/>
            <person name="Yamada A."/>
            <person name="Yan M."/>
            <person name="Wang P."/>
            <person name="Xu J."/>
            <person name="Bruns T."/>
            <person name="Baldrian P."/>
            <person name="Vilgalys R."/>
            <person name="Dunand C."/>
            <person name="Henrissat B."/>
            <person name="Grigoriev I.V."/>
            <person name="Hibbett D."/>
            <person name="Nagy L.G."/>
            <person name="Martin F.M."/>
        </authorList>
    </citation>
    <scope>NUCLEOTIDE SEQUENCE</scope>
    <source>
        <strain evidence="1">P2</strain>
    </source>
</reference>
<organism evidence="1 2">
    <name type="scientific">Thelephora ganbajun</name>
    <name type="common">Ganba fungus</name>
    <dbReference type="NCBI Taxonomy" id="370292"/>
    <lineage>
        <taxon>Eukaryota</taxon>
        <taxon>Fungi</taxon>
        <taxon>Dikarya</taxon>
        <taxon>Basidiomycota</taxon>
        <taxon>Agaricomycotina</taxon>
        <taxon>Agaricomycetes</taxon>
        <taxon>Thelephorales</taxon>
        <taxon>Thelephoraceae</taxon>
        <taxon>Thelephora</taxon>
    </lineage>
</organism>
<sequence length="251" mass="27989">MAFKEYLRSKMEKAFPPSSLDPDALNDPPPPYVLPAEFRQAGIQEDELEILRDYNTVMIVDDSGSMESLWDQACRALATLAIVASRYDTNGIDIHFLNHRKAGKHLKSPEDVEELFESVSPCGPTPLGECLERVTIQLLKDLDKGKSHRKTNYIVITDGRPTDDAESAIVQIARRLDKAGATLSQLGIQFIQIGSDSHARSFLESLDDDLKEKYSIRDIVDTEPYVEGEVTAARLTKLLLGGINRKIDRSS</sequence>
<protein>
    <submittedName>
        <fullName evidence="1">Uncharacterized protein</fullName>
    </submittedName>
</protein>
<evidence type="ECO:0000313" key="1">
    <source>
        <dbReference type="EMBL" id="KAF9651715.1"/>
    </source>
</evidence>